<dbReference type="PANTHER" id="PTHR30026:SF20">
    <property type="entry name" value="OUTER MEMBRANE PROTEIN TOLC"/>
    <property type="match status" value="1"/>
</dbReference>
<reference evidence="9" key="1">
    <citation type="journal article" date="2019" name="Int. J. Syst. Evol. Microbiol.">
        <title>The Global Catalogue of Microorganisms (GCM) 10K type strain sequencing project: providing services to taxonomists for standard genome sequencing and annotation.</title>
        <authorList>
            <consortium name="The Broad Institute Genomics Platform"/>
            <consortium name="The Broad Institute Genome Sequencing Center for Infectious Disease"/>
            <person name="Wu L."/>
            <person name="Ma J."/>
        </authorList>
    </citation>
    <scope>NUCLEOTIDE SEQUENCE [LARGE SCALE GENOMIC DNA]</scope>
    <source>
        <strain evidence="9">JCM 18285</strain>
    </source>
</reference>
<evidence type="ECO:0000256" key="4">
    <source>
        <dbReference type="ARBA" id="ARBA00022452"/>
    </source>
</evidence>
<dbReference type="SUPFAM" id="SSF56954">
    <property type="entry name" value="Outer membrane efflux proteins (OEP)"/>
    <property type="match status" value="1"/>
</dbReference>
<keyword evidence="4" id="KW-1134">Transmembrane beta strand</keyword>
<evidence type="ECO:0000256" key="1">
    <source>
        <dbReference type="ARBA" id="ARBA00004442"/>
    </source>
</evidence>
<sequence length="456" mass="50573">MKNCLIISISLITCFSISAQQKKWTLQECVDYALVNNITVRQMQLDGLIAEENMTTAKANFLPTVSGSASQNFNFGSFIGNDGSRISRDSRGNSFGISSGITIFNGFQNVNLYKQAQLGLKTSQLQLDILKDNMSLNVVNAYLNILLNKEALKLAEEQIAISQKSLDQIQDLVDAGVRPKADLLVSQSQLATDNERLVNTQNSVALSLLNLSQILQVSKDGFDIENILIDLTNAVLTYNRTNEILSYALANRPEIKNAELNVENAAFNIAIAKSSYYPTLTFGAGLGTSYQHIQGQDDIIPVFDQNTGMITELRPNGFGEQLENNLGYNFGFNLSIPIFSGFRKDANVNRSKINKEKSSLALEQEKQTLTTNIEQAYADAKASLKQYEASSTSMTAQEEAFKNEQEKYDLGVSTSFELDQVRNRLINAQSSFLNAKYNFVFKTKVLDFYMGKSLAN</sequence>
<dbReference type="InterPro" id="IPR051906">
    <property type="entry name" value="TolC-like"/>
</dbReference>
<dbReference type="Proteomes" id="UP001501302">
    <property type="component" value="Unassembled WGS sequence"/>
</dbReference>
<keyword evidence="3" id="KW-0813">Transport</keyword>
<gene>
    <name evidence="8" type="ORF">GCM10023314_08770</name>
</gene>
<protein>
    <submittedName>
        <fullName evidence="8">TolC family protein</fullName>
    </submittedName>
</protein>
<keyword evidence="5" id="KW-0812">Transmembrane</keyword>
<dbReference type="RefSeq" id="WP_345190429.1">
    <property type="nucleotide sequence ID" value="NZ_BAABJJ010000011.1"/>
</dbReference>
<comment type="caution">
    <text evidence="8">The sequence shown here is derived from an EMBL/GenBank/DDBJ whole genome shotgun (WGS) entry which is preliminary data.</text>
</comment>
<dbReference type="EMBL" id="BAABJJ010000011">
    <property type="protein sequence ID" value="GAA4938404.1"/>
    <property type="molecule type" value="Genomic_DNA"/>
</dbReference>
<keyword evidence="9" id="KW-1185">Reference proteome</keyword>
<comment type="subcellular location">
    <subcellularLocation>
        <location evidence="1">Cell outer membrane</location>
    </subcellularLocation>
</comment>
<organism evidence="8 9">
    <name type="scientific">Algibacter agarivorans</name>
    <dbReference type="NCBI Taxonomy" id="1109741"/>
    <lineage>
        <taxon>Bacteria</taxon>
        <taxon>Pseudomonadati</taxon>
        <taxon>Bacteroidota</taxon>
        <taxon>Flavobacteriia</taxon>
        <taxon>Flavobacteriales</taxon>
        <taxon>Flavobacteriaceae</taxon>
        <taxon>Algibacter</taxon>
    </lineage>
</organism>
<dbReference type="Gene3D" id="1.20.1600.10">
    <property type="entry name" value="Outer membrane efflux proteins (OEP)"/>
    <property type="match status" value="1"/>
</dbReference>
<evidence type="ECO:0000313" key="8">
    <source>
        <dbReference type="EMBL" id="GAA4938404.1"/>
    </source>
</evidence>
<accession>A0ABP9GLG2</accession>
<dbReference type="InterPro" id="IPR003423">
    <property type="entry name" value="OMP_efflux"/>
</dbReference>
<keyword evidence="7" id="KW-0998">Cell outer membrane</keyword>
<dbReference type="PANTHER" id="PTHR30026">
    <property type="entry name" value="OUTER MEMBRANE PROTEIN TOLC"/>
    <property type="match status" value="1"/>
</dbReference>
<evidence type="ECO:0000256" key="7">
    <source>
        <dbReference type="ARBA" id="ARBA00023237"/>
    </source>
</evidence>
<proteinExistence type="inferred from homology"/>
<evidence type="ECO:0000256" key="5">
    <source>
        <dbReference type="ARBA" id="ARBA00022692"/>
    </source>
</evidence>
<evidence type="ECO:0000256" key="6">
    <source>
        <dbReference type="ARBA" id="ARBA00023136"/>
    </source>
</evidence>
<keyword evidence="6" id="KW-0472">Membrane</keyword>
<comment type="similarity">
    <text evidence="2">Belongs to the outer membrane factor (OMF) (TC 1.B.17) family.</text>
</comment>
<name>A0ABP9GLG2_9FLAO</name>
<dbReference type="Pfam" id="PF02321">
    <property type="entry name" value="OEP"/>
    <property type="match status" value="2"/>
</dbReference>
<evidence type="ECO:0000256" key="3">
    <source>
        <dbReference type="ARBA" id="ARBA00022448"/>
    </source>
</evidence>
<evidence type="ECO:0000256" key="2">
    <source>
        <dbReference type="ARBA" id="ARBA00007613"/>
    </source>
</evidence>
<evidence type="ECO:0000313" key="9">
    <source>
        <dbReference type="Proteomes" id="UP001501302"/>
    </source>
</evidence>